<sequence length="58" mass="6671">RGRDRCRHFVLEQLPDGRYAILGERSAHPELAELLRHHTTVPVPPYPEFLTVPLPCGR</sequence>
<keyword evidence="3" id="KW-1185">Reference proteome</keyword>
<evidence type="ECO:0000256" key="1">
    <source>
        <dbReference type="ARBA" id="ARBA00022999"/>
    </source>
</evidence>
<evidence type="ECO:0000313" key="2">
    <source>
        <dbReference type="EMBL" id="NWZ86575.1"/>
    </source>
</evidence>
<dbReference type="Proteomes" id="UP000540071">
    <property type="component" value="Unassembled WGS sequence"/>
</dbReference>
<protein>
    <submittedName>
        <fullName evidence="2">SH22A protein</fullName>
    </submittedName>
</protein>
<evidence type="ECO:0000313" key="3">
    <source>
        <dbReference type="Proteomes" id="UP000540071"/>
    </source>
</evidence>
<comment type="caution">
    <text evidence="2">The sequence shown here is derived from an EMBL/GenBank/DDBJ whole genome shotgun (WGS) entry which is preliminary data.</text>
</comment>
<dbReference type="EMBL" id="VZSS01000144">
    <property type="protein sequence ID" value="NWZ86575.1"/>
    <property type="molecule type" value="Genomic_DNA"/>
</dbReference>
<dbReference type="GO" id="GO:0005737">
    <property type="term" value="C:cytoplasm"/>
    <property type="evidence" value="ECO:0007669"/>
    <property type="project" value="TreeGrafter"/>
</dbReference>
<dbReference type="InterPro" id="IPR036860">
    <property type="entry name" value="SH2_dom_sf"/>
</dbReference>
<dbReference type="Gene3D" id="3.30.505.10">
    <property type="entry name" value="SH2 domain"/>
    <property type="match status" value="1"/>
</dbReference>
<accession>A0A7K7R426</accession>
<proteinExistence type="predicted"/>
<dbReference type="PANTHER" id="PTHR14388:SF9">
    <property type="entry name" value="SH2 DOMAIN-CONTAINING PROTEIN 2A"/>
    <property type="match status" value="1"/>
</dbReference>
<dbReference type="PANTHER" id="PTHR14388">
    <property type="entry name" value="T CELL-SPECIFIC ADAPTER PROTEIN TSAD"/>
    <property type="match status" value="1"/>
</dbReference>
<reference evidence="2 3" key="1">
    <citation type="submission" date="2019-09" db="EMBL/GenBank/DDBJ databases">
        <title>Bird 10,000 Genomes (B10K) Project - Family phase.</title>
        <authorList>
            <person name="Zhang G."/>
        </authorList>
    </citation>
    <scope>NUCLEOTIDE SEQUENCE [LARGE SCALE GENOMIC DNA]</scope>
    <source>
        <strain evidence="2">OUT-0023</strain>
        <tissue evidence="2">Blood</tissue>
    </source>
</reference>
<dbReference type="AlphaFoldDB" id="A0A7K7R426"/>
<name>A0A7K7R426_POEAT</name>
<keyword evidence="1" id="KW-0727">SH2 domain</keyword>
<feature type="non-terminal residue" evidence="2">
    <location>
        <position position="58"/>
    </location>
</feature>
<feature type="non-terminal residue" evidence="2">
    <location>
        <position position="1"/>
    </location>
</feature>
<dbReference type="SUPFAM" id="SSF55550">
    <property type="entry name" value="SH2 domain"/>
    <property type="match status" value="1"/>
</dbReference>
<organism evidence="2 3">
    <name type="scientific">Poecile atricapillus</name>
    <name type="common">Black-capped chickadee</name>
    <name type="synonym">Parus atricapillus</name>
    <dbReference type="NCBI Taxonomy" id="48891"/>
    <lineage>
        <taxon>Eukaryota</taxon>
        <taxon>Metazoa</taxon>
        <taxon>Chordata</taxon>
        <taxon>Craniata</taxon>
        <taxon>Vertebrata</taxon>
        <taxon>Euteleostomi</taxon>
        <taxon>Archelosauria</taxon>
        <taxon>Archosauria</taxon>
        <taxon>Dinosauria</taxon>
        <taxon>Saurischia</taxon>
        <taxon>Theropoda</taxon>
        <taxon>Coelurosauria</taxon>
        <taxon>Aves</taxon>
        <taxon>Neognathae</taxon>
        <taxon>Neoaves</taxon>
        <taxon>Telluraves</taxon>
        <taxon>Australaves</taxon>
        <taxon>Passeriformes</taxon>
        <taxon>Paridae</taxon>
        <taxon>Poecile</taxon>
    </lineage>
</organism>
<gene>
    <name evidence="2" type="primary">Sh2d2a_0</name>
    <name evidence="2" type="ORF">POEATR_R03990</name>
</gene>